<name>A0A3E2B2A7_9FIRM</name>
<organism evidence="1 2">
    <name type="scientific">Evtepia gabavorous</name>
    <dbReference type="NCBI Taxonomy" id="2211183"/>
    <lineage>
        <taxon>Bacteria</taxon>
        <taxon>Bacillati</taxon>
        <taxon>Bacillota</taxon>
        <taxon>Clostridia</taxon>
        <taxon>Eubacteriales</taxon>
        <taxon>Evtepia</taxon>
    </lineage>
</organism>
<sequence>MMQKLVGVAVVAVVHGRRHNPSLKILLFHYMVCREQCQEENFRRFGKGNGPAILHTRLGKMAPIVAENVCRIKRKQTISGVATVGGVW</sequence>
<comment type="caution">
    <text evidence="1">The sequence shown here is derived from an EMBL/GenBank/DDBJ whole genome shotgun (WGS) entry which is preliminary data.</text>
</comment>
<reference evidence="1 2" key="1">
    <citation type="submission" date="2018-07" db="EMBL/GenBank/DDBJ databases">
        <title>GABA Modulating Bacteria of the Human Gut Microbiota.</title>
        <authorList>
            <person name="Strandwitz P."/>
            <person name="Kim K.H."/>
            <person name="Terekhova D."/>
            <person name="Liu J.K."/>
            <person name="Sharma A."/>
            <person name="Levering J."/>
            <person name="Mcdonald D."/>
            <person name="Dietrich D."/>
            <person name="Ramadhar T.R."/>
            <person name="Lekbua A."/>
            <person name="Mroue N."/>
            <person name="Liston C."/>
            <person name="Stewart E.J."/>
            <person name="Dubin M.J."/>
            <person name="Zengler K."/>
            <person name="Knight R."/>
            <person name="Gilbert J.A."/>
            <person name="Clardy J."/>
            <person name="Lewis K."/>
        </authorList>
    </citation>
    <scope>NUCLEOTIDE SEQUENCE [LARGE SCALE GENOMIC DNA]</scope>
    <source>
        <strain evidence="1 2">KLE1738</strain>
    </source>
</reference>
<dbReference type="EMBL" id="QQRQ01000016">
    <property type="protein sequence ID" value="RFT06111.1"/>
    <property type="molecule type" value="Genomic_DNA"/>
</dbReference>
<evidence type="ECO:0000313" key="1">
    <source>
        <dbReference type="EMBL" id="RFT06111.1"/>
    </source>
</evidence>
<accession>A0A3E2B2A7</accession>
<gene>
    <name evidence="1" type="ORF">DV520_08885</name>
</gene>
<protein>
    <submittedName>
        <fullName evidence="1">Uncharacterized protein</fullName>
    </submittedName>
</protein>
<proteinExistence type="predicted"/>
<evidence type="ECO:0000313" key="2">
    <source>
        <dbReference type="Proteomes" id="UP000260649"/>
    </source>
</evidence>
<keyword evidence="2" id="KW-1185">Reference proteome</keyword>
<dbReference type="Proteomes" id="UP000260649">
    <property type="component" value="Unassembled WGS sequence"/>
</dbReference>
<dbReference type="AlphaFoldDB" id="A0A3E2B2A7"/>